<evidence type="ECO:0000256" key="8">
    <source>
        <dbReference type="ARBA" id="ARBA00022884"/>
    </source>
</evidence>
<dbReference type="CDD" id="cd04466">
    <property type="entry name" value="S1_YloQ_GTPase"/>
    <property type="match status" value="1"/>
</dbReference>
<dbReference type="PROSITE" id="PS50936">
    <property type="entry name" value="ENGC_GTPASE"/>
    <property type="match status" value="1"/>
</dbReference>
<dbReference type="GO" id="GO:0003924">
    <property type="term" value="F:GTPase activity"/>
    <property type="evidence" value="ECO:0007669"/>
    <property type="project" value="UniProtKB-UniRule"/>
</dbReference>
<dbReference type="Pfam" id="PF16745">
    <property type="entry name" value="RsgA_N"/>
    <property type="match status" value="1"/>
</dbReference>
<evidence type="ECO:0000256" key="7">
    <source>
        <dbReference type="ARBA" id="ARBA00022833"/>
    </source>
</evidence>
<evidence type="ECO:0000256" key="3">
    <source>
        <dbReference type="ARBA" id="ARBA00022723"/>
    </source>
</evidence>
<dbReference type="InterPro" id="IPR004881">
    <property type="entry name" value="Ribosome_biogen_GTPase_RsgA"/>
</dbReference>
<dbReference type="Proteomes" id="UP000184529">
    <property type="component" value="Unassembled WGS sequence"/>
</dbReference>
<feature type="binding site" evidence="10">
    <location>
        <begin position="163"/>
        <end position="171"/>
    </location>
    <ligand>
        <name>GTP</name>
        <dbReference type="ChEBI" id="CHEBI:37565"/>
    </ligand>
</feature>
<keyword evidence="8 10" id="KW-0694">RNA-binding</keyword>
<comment type="similarity">
    <text evidence="10">Belongs to the TRAFAC class YlqF/YawG GTPase family. RsgA subfamily.</text>
</comment>
<dbReference type="InterPro" id="IPR030378">
    <property type="entry name" value="G_CP_dom"/>
</dbReference>
<evidence type="ECO:0000256" key="6">
    <source>
        <dbReference type="ARBA" id="ARBA00022801"/>
    </source>
</evidence>
<evidence type="ECO:0000256" key="10">
    <source>
        <dbReference type="HAMAP-Rule" id="MF_01820"/>
    </source>
</evidence>
<dbReference type="HAMAP" id="MF_01820">
    <property type="entry name" value="GTPase_RsgA"/>
    <property type="match status" value="1"/>
</dbReference>
<organism evidence="13 14">
    <name type="scientific">Desulfofundulus thermosubterraneus DSM 16057</name>
    <dbReference type="NCBI Taxonomy" id="1121432"/>
    <lineage>
        <taxon>Bacteria</taxon>
        <taxon>Bacillati</taxon>
        <taxon>Bacillota</taxon>
        <taxon>Clostridia</taxon>
        <taxon>Eubacteriales</taxon>
        <taxon>Peptococcaceae</taxon>
        <taxon>Desulfofundulus</taxon>
    </lineage>
</organism>
<dbReference type="Gene3D" id="2.40.50.140">
    <property type="entry name" value="Nucleic acid-binding proteins"/>
    <property type="match status" value="1"/>
</dbReference>
<keyword evidence="14" id="KW-1185">Reference proteome</keyword>
<keyword evidence="6 10" id="KW-0378">Hydrolase</keyword>
<gene>
    <name evidence="10" type="primary">rsgA</name>
    <name evidence="13" type="ORF">SAMN02745219_00458</name>
</gene>
<evidence type="ECO:0000259" key="11">
    <source>
        <dbReference type="PROSITE" id="PS50936"/>
    </source>
</evidence>
<dbReference type="NCBIfam" id="TIGR00157">
    <property type="entry name" value="ribosome small subunit-dependent GTPase A"/>
    <property type="match status" value="1"/>
</dbReference>
<comment type="cofactor">
    <cofactor evidence="10">
        <name>Zn(2+)</name>
        <dbReference type="ChEBI" id="CHEBI:29105"/>
    </cofactor>
    <text evidence="10">Binds 1 zinc ion per subunit.</text>
</comment>
<proteinExistence type="inferred from homology"/>
<comment type="subcellular location">
    <subcellularLocation>
        <location evidence="10">Cytoplasm</location>
    </subcellularLocation>
</comment>
<dbReference type="PANTHER" id="PTHR32120:SF11">
    <property type="entry name" value="SMALL RIBOSOMAL SUBUNIT BIOGENESIS GTPASE RSGA 1, MITOCHONDRIAL-RELATED"/>
    <property type="match status" value="1"/>
</dbReference>
<dbReference type="GO" id="GO:0019843">
    <property type="term" value="F:rRNA binding"/>
    <property type="evidence" value="ECO:0007669"/>
    <property type="project" value="UniProtKB-KW"/>
</dbReference>
<evidence type="ECO:0000256" key="1">
    <source>
        <dbReference type="ARBA" id="ARBA00022490"/>
    </source>
</evidence>
<dbReference type="GO" id="GO:0042274">
    <property type="term" value="P:ribosomal small subunit biogenesis"/>
    <property type="evidence" value="ECO:0007669"/>
    <property type="project" value="UniProtKB-UniRule"/>
</dbReference>
<feature type="domain" description="CP-type G" evidence="12">
    <location>
        <begin position="64"/>
        <end position="221"/>
    </location>
</feature>
<comment type="function">
    <text evidence="10">One of several proteins that assist in the late maturation steps of the functional core of the 30S ribosomal subunit. Helps release RbfA from mature subunits. May play a role in the assembly of ribosomal proteins into the subunit. Circularly permuted GTPase that catalyzes slow GTP hydrolysis, GTPase activity is stimulated by the 30S ribosomal subunit.</text>
</comment>
<evidence type="ECO:0000313" key="13">
    <source>
        <dbReference type="EMBL" id="SHI50304.1"/>
    </source>
</evidence>
<reference evidence="14" key="1">
    <citation type="submission" date="2016-11" db="EMBL/GenBank/DDBJ databases">
        <authorList>
            <person name="Varghese N."/>
            <person name="Submissions S."/>
        </authorList>
    </citation>
    <scope>NUCLEOTIDE SEQUENCE [LARGE SCALE GENOMIC DNA]</scope>
    <source>
        <strain evidence="14">DSM 16057</strain>
    </source>
</reference>
<dbReference type="PANTHER" id="PTHR32120">
    <property type="entry name" value="SMALL RIBOSOMAL SUBUNIT BIOGENESIS GTPASE RSGA"/>
    <property type="match status" value="1"/>
</dbReference>
<dbReference type="InterPro" id="IPR031944">
    <property type="entry name" value="RsgA_N"/>
</dbReference>
<name>A0A1M6BNR6_9FIRM</name>
<dbReference type="RefSeq" id="WP_072867150.1">
    <property type="nucleotide sequence ID" value="NZ_FQZM01000005.1"/>
</dbReference>
<dbReference type="STRING" id="1121432.SAMN02745219_00458"/>
<dbReference type="PROSITE" id="PS51721">
    <property type="entry name" value="G_CP"/>
    <property type="match status" value="1"/>
</dbReference>
<feature type="domain" description="EngC GTPase" evidence="11">
    <location>
        <begin position="73"/>
        <end position="219"/>
    </location>
</feature>
<dbReference type="GO" id="GO:0005737">
    <property type="term" value="C:cytoplasm"/>
    <property type="evidence" value="ECO:0007669"/>
    <property type="project" value="UniProtKB-SubCell"/>
</dbReference>
<dbReference type="SUPFAM" id="SSF52540">
    <property type="entry name" value="P-loop containing nucleoside triphosphate hydrolases"/>
    <property type="match status" value="1"/>
</dbReference>
<feature type="binding site" evidence="10">
    <location>
        <position position="245"/>
    </location>
    <ligand>
        <name>Zn(2+)</name>
        <dbReference type="ChEBI" id="CHEBI:29105"/>
    </ligand>
</feature>
<feature type="binding site" evidence="10">
    <location>
        <position position="258"/>
    </location>
    <ligand>
        <name>Zn(2+)</name>
        <dbReference type="ChEBI" id="CHEBI:29105"/>
    </ligand>
</feature>
<evidence type="ECO:0000256" key="9">
    <source>
        <dbReference type="ARBA" id="ARBA00023134"/>
    </source>
</evidence>
<keyword evidence="7 10" id="KW-0862">Zinc</keyword>
<keyword evidence="3 10" id="KW-0479">Metal-binding</keyword>
<dbReference type="CDD" id="cd01854">
    <property type="entry name" value="YjeQ_EngC"/>
    <property type="match status" value="1"/>
</dbReference>
<keyword evidence="9 10" id="KW-0342">GTP-binding</keyword>
<dbReference type="InterPro" id="IPR010914">
    <property type="entry name" value="RsgA_GTPase_dom"/>
</dbReference>
<dbReference type="Pfam" id="PF03193">
    <property type="entry name" value="RsgA_GTPase"/>
    <property type="match status" value="1"/>
</dbReference>
<dbReference type="GO" id="GO:0046872">
    <property type="term" value="F:metal ion binding"/>
    <property type="evidence" value="ECO:0007669"/>
    <property type="project" value="UniProtKB-KW"/>
</dbReference>
<evidence type="ECO:0000256" key="5">
    <source>
        <dbReference type="ARBA" id="ARBA00022741"/>
    </source>
</evidence>
<dbReference type="Gene3D" id="3.40.50.300">
    <property type="entry name" value="P-loop containing nucleotide triphosphate hydrolases"/>
    <property type="match status" value="1"/>
</dbReference>
<dbReference type="InterPro" id="IPR027417">
    <property type="entry name" value="P-loop_NTPase"/>
</dbReference>
<evidence type="ECO:0000256" key="4">
    <source>
        <dbReference type="ARBA" id="ARBA00022730"/>
    </source>
</evidence>
<accession>A0A1M6BNR6</accession>
<keyword evidence="1 10" id="KW-0963">Cytoplasm</keyword>
<evidence type="ECO:0000313" key="14">
    <source>
        <dbReference type="Proteomes" id="UP000184529"/>
    </source>
</evidence>
<dbReference type="InterPro" id="IPR012340">
    <property type="entry name" value="NA-bd_OB-fold"/>
</dbReference>
<evidence type="ECO:0000256" key="2">
    <source>
        <dbReference type="ARBA" id="ARBA00022517"/>
    </source>
</evidence>
<dbReference type="Gene3D" id="1.10.40.50">
    <property type="entry name" value="Probable gtpase engc, domain 3"/>
    <property type="match status" value="1"/>
</dbReference>
<dbReference type="GO" id="GO:0005525">
    <property type="term" value="F:GTP binding"/>
    <property type="evidence" value="ECO:0007669"/>
    <property type="project" value="UniProtKB-UniRule"/>
</dbReference>
<keyword evidence="2 10" id="KW-0690">Ribosome biogenesis</keyword>
<dbReference type="EMBL" id="FQZM01000005">
    <property type="protein sequence ID" value="SHI50304.1"/>
    <property type="molecule type" value="Genomic_DNA"/>
</dbReference>
<comment type="subunit">
    <text evidence="10">Monomer. Associates with 30S ribosomal subunit, binds 16S rRNA.</text>
</comment>
<evidence type="ECO:0000259" key="12">
    <source>
        <dbReference type="PROSITE" id="PS51721"/>
    </source>
</evidence>
<sequence>MLREGTVVKAYGGHYYVSSGEEIHDCALRGRFRREKKQVLVGDRVTFRLQPGGQGVIEEVHPRRTTLVRPPVANVDRALIVFAVKDPDPNTFLLDRFLTQAEHAGVGPAICFNKVDLGEELIRDMIGAYRQAGYPVVCTSALDDSGLDELRALLEGHITVLAGPSGVGKSSLLNALVPGLNLKTGDISRKLGRGRHTTRHVELLRLPGGGLVADTPGFSSLYLPEMKREELGEFYPEIVARRDGCRFTGCLHFQEPDCAVKKAVEEGEIPAFRYENYLRLLQEVMELERRY</sequence>
<feature type="binding site" evidence="10">
    <location>
        <position position="252"/>
    </location>
    <ligand>
        <name>Zn(2+)</name>
        <dbReference type="ChEBI" id="CHEBI:29105"/>
    </ligand>
</feature>
<keyword evidence="5 10" id="KW-0547">Nucleotide-binding</keyword>
<dbReference type="OrthoDB" id="9809485at2"/>
<feature type="binding site" evidence="10">
    <location>
        <position position="250"/>
    </location>
    <ligand>
        <name>Zn(2+)</name>
        <dbReference type="ChEBI" id="CHEBI:29105"/>
    </ligand>
</feature>
<keyword evidence="4 10" id="KW-0699">rRNA-binding</keyword>
<dbReference type="EC" id="3.6.1.-" evidence="10"/>
<dbReference type="SUPFAM" id="SSF50249">
    <property type="entry name" value="Nucleic acid-binding proteins"/>
    <property type="match status" value="1"/>
</dbReference>
<dbReference type="AlphaFoldDB" id="A0A1M6BNR6"/>
<protein>
    <recommendedName>
        <fullName evidence="10">Small ribosomal subunit biogenesis GTPase RsgA</fullName>
        <ecNumber evidence="10">3.6.1.-</ecNumber>
    </recommendedName>
</protein>
<feature type="binding site" evidence="10">
    <location>
        <begin position="113"/>
        <end position="116"/>
    </location>
    <ligand>
        <name>GTP</name>
        <dbReference type="ChEBI" id="CHEBI:37565"/>
    </ligand>
</feature>